<dbReference type="EC" id="2.4.1.101" evidence="17 20"/>
<dbReference type="EMBL" id="LR006146">
    <property type="protein sequence ID" value="SVE75765.1"/>
    <property type="molecule type" value="mRNA"/>
</dbReference>
<proteinExistence type="evidence at transcript level"/>
<dbReference type="Pfam" id="PF03071">
    <property type="entry name" value="GNT-I"/>
    <property type="match status" value="1"/>
</dbReference>
<dbReference type="InterPro" id="IPR029044">
    <property type="entry name" value="Nucleotide-diphossugar_trans"/>
</dbReference>
<evidence type="ECO:0000256" key="9">
    <source>
        <dbReference type="ARBA" id="ARBA00022723"/>
    </source>
</evidence>
<evidence type="ECO:0000256" key="14">
    <source>
        <dbReference type="ARBA" id="ARBA00023157"/>
    </source>
</evidence>
<evidence type="ECO:0000256" key="4">
    <source>
        <dbReference type="ARBA" id="ARBA00006492"/>
    </source>
</evidence>
<evidence type="ECO:0000256" key="10">
    <source>
        <dbReference type="ARBA" id="ARBA00022968"/>
    </source>
</evidence>
<keyword evidence="15 20" id="KW-0464">Manganese</keyword>
<dbReference type="GO" id="GO:0006487">
    <property type="term" value="P:protein N-linked glycosylation"/>
    <property type="evidence" value="ECO:0007669"/>
    <property type="project" value="TreeGrafter"/>
</dbReference>
<dbReference type="InterPro" id="IPR004139">
    <property type="entry name" value="Glyco_trans_13"/>
</dbReference>
<dbReference type="GO" id="GO:0030145">
    <property type="term" value="F:manganese ion binding"/>
    <property type="evidence" value="ECO:0007669"/>
    <property type="project" value="UniProtKB-UniRule"/>
</dbReference>
<dbReference type="PANTHER" id="PTHR10468:SF0">
    <property type="entry name" value="ALPHA-1,3-MANNOSYL-GLYCOPROTEIN 2-BETA-N-ACETYLGLUCOSAMINYLTRANSFERASE"/>
    <property type="match status" value="1"/>
</dbReference>
<evidence type="ECO:0000256" key="17">
    <source>
        <dbReference type="ARBA" id="ARBA00038949"/>
    </source>
</evidence>
<dbReference type="GO" id="GO:0003827">
    <property type="term" value="F:alpha-1,3-mannosylglycoprotein 2-beta-N-acetylglucosaminyltransferase activity"/>
    <property type="evidence" value="ECO:0007669"/>
    <property type="project" value="UniProtKB-UniRule"/>
</dbReference>
<reference evidence="21" key="1">
    <citation type="submission" date="2018-08" db="EMBL/GenBank/DDBJ databases">
        <authorList>
            <person name="Cornetti L."/>
        </authorList>
    </citation>
    <scope>NUCLEOTIDE SEQUENCE</scope>
    <source>
        <strain evidence="21">PT-GA-1</strain>
    </source>
</reference>
<evidence type="ECO:0000256" key="5">
    <source>
        <dbReference type="ARBA" id="ARBA00022490"/>
    </source>
</evidence>
<comment type="catalytic activity">
    <reaction evidence="19 20">
        <text>N(4)-(alpha-D-Man-(1-&gt;3)-[alpha-D-Man-(1-&gt;3)-[alpha-D-Man-(1-&gt;6)]-alpha-D-Man-(1-&gt;6)]-beta-D-Man-(1-&gt;4)-beta-D-GlcNAc-(1-&gt;4)-beta-D-GlcNAc)-L-asparaginyl-[protein] (N-glucan mannose isomer 5A1,2) + UDP-N-acetyl-alpha-D-glucosamine = N(4)-{beta-D-GlcNAc-(1-&gt;2)-alpha-D-Man-(1-&gt;3)-[alpha-D-Man-(1-&gt;3)-[alpha-D-Man-(1-&gt;6)]-alpha-D-Man-(1-&gt;6)]-beta-D-Man-(1-&gt;4)-beta-D-GlcNAc-(1-&gt;4)-beta-D-GlcNAc}-L-asparaginyl-[protein] + UDP + H(+)</text>
        <dbReference type="Rhea" id="RHEA:11456"/>
        <dbReference type="Rhea" id="RHEA-COMP:14367"/>
        <dbReference type="Rhea" id="RHEA-COMP:14368"/>
        <dbReference type="ChEBI" id="CHEBI:15378"/>
        <dbReference type="ChEBI" id="CHEBI:57705"/>
        <dbReference type="ChEBI" id="CHEBI:58223"/>
        <dbReference type="ChEBI" id="CHEBI:59087"/>
        <dbReference type="ChEBI" id="CHEBI:60625"/>
        <dbReference type="EC" id="2.4.1.101"/>
    </reaction>
</comment>
<evidence type="ECO:0000256" key="19">
    <source>
        <dbReference type="ARBA" id="ARBA00049421"/>
    </source>
</evidence>
<keyword evidence="7" id="KW-0808">Transferase</keyword>
<keyword evidence="5" id="KW-0963">Cytoplasm</keyword>
<keyword evidence="12 20" id="KW-0333">Golgi apparatus</keyword>
<evidence type="ECO:0000256" key="3">
    <source>
        <dbReference type="ARBA" id="ARBA00004922"/>
    </source>
</evidence>
<dbReference type="FunFam" id="3.10.180.20:FF:000001">
    <property type="entry name" value="alpha-1,3-mannosyl-glycoprotein 2-beta-N-acetylglucosaminyltransferase"/>
    <property type="match status" value="1"/>
</dbReference>
<comment type="similarity">
    <text evidence="4 20">Belongs to the glycosyltransferase 13 family.</text>
</comment>
<keyword evidence="6 20" id="KW-0328">Glycosyltransferase</keyword>
<dbReference type="CDD" id="cd02514">
    <property type="entry name" value="GT13_GLCNAC-TI"/>
    <property type="match status" value="1"/>
</dbReference>
<sequence>MKYKRLGLIVAFCFASWLVLAFVIFNENSAKKNYVETRKGSLLKYIQELELQISQQEATYKLLVEKLEKLEPRPENVLHTLELKEPSGSESRTSSLAIKQDEVQKQGVVLPVLVFSCNRPDIRRSLDGLLKYRPDAKKFPIIVSQDCAHGATAKVIRSYSDASQVTYIQQPDQSEPIVPPGEAKFKGYFKIARHYLFGLSQIFRTFNYTAVIIVEDDLDVAPDFFSYFASTYQLLQNDPTLWCVSAWNDNGKASLVDMQHGSQILYRSDFFPGLGWMITKELWDELEPKWPKSYWDDWMRRPEQRKDRACLRPEISRTRTFGKIGVSNGMFFDKHLKYIKLNEMPVDFSKQNMSQLVQTAYDADYIRHVYSLPVVSATDVRTNVNLPFEGPVRIMYHTKDTFKNAAKLLGLMDDFKSGVPRTGYHGVVSVFLNGRRVYLAPHSNWKGYDLTWS</sequence>
<dbReference type="AlphaFoldDB" id="A0A4Y7M824"/>
<keyword evidence="8" id="KW-0812">Transmembrane</keyword>
<comment type="subcellular location">
    <subcellularLocation>
        <location evidence="2">Cytoplasm</location>
        <location evidence="2">Perinuclear region</location>
    </subcellularLocation>
    <subcellularLocation>
        <location evidence="1 20">Golgi apparatus membrane</location>
        <topology evidence="1 20">Single-pass type II membrane protein</topology>
    </subcellularLocation>
</comment>
<evidence type="ECO:0000256" key="15">
    <source>
        <dbReference type="ARBA" id="ARBA00023211"/>
    </source>
</evidence>
<evidence type="ECO:0000313" key="21">
    <source>
        <dbReference type="EMBL" id="SVE75765.1"/>
    </source>
</evidence>
<dbReference type="SUPFAM" id="SSF53448">
    <property type="entry name" value="Nucleotide-diphospho-sugar transferases"/>
    <property type="match status" value="1"/>
</dbReference>
<evidence type="ECO:0000256" key="11">
    <source>
        <dbReference type="ARBA" id="ARBA00022989"/>
    </source>
</evidence>
<keyword evidence="14" id="KW-1015">Disulfide bond</keyword>
<evidence type="ECO:0000256" key="13">
    <source>
        <dbReference type="ARBA" id="ARBA00023136"/>
    </source>
</evidence>
<name>A0A4Y7M824_9CRUS</name>
<organism evidence="21">
    <name type="scientific">Daphnia hispanica</name>
    <dbReference type="NCBI Taxonomy" id="575233"/>
    <lineage>
        <taxon>Eukaryota</taxon>
        <taxon>Metazoa</taxon>
        <taxon>Ecdysozoa</taxon>
        <taxon>Arthropoda</taxon>
        <taxon>Crustacea</taxon>
        <taxon>Branchiopoda</taxon>
        <taxon>Diplostraca</taxon>
        <taxon>Cladocera</taxon>
        <taxon>Anomopoda</taxon>
        <taxon>Daphniidae</taxon>
        <taxon>Daphnia</taxon>
    </lineage>
</organism>
<dbReference type="GO" id="GO:0000139">
    <property type="term" value="C:Golgi membrane"/>
    <property type="evidence" value="ECO:0007669"/>
    <property type="project" value="UniProtKB-SubCell"/>
</dbReference>
<dbReference type="GO" id="GO:0048471">
    <property type="term" value="C:perinuclear region of cytoplasm"/>
    <property type="evidence" value="ECO:0007669"/>
    <property type="project" value="UniProtKB-SubCell"/>
</dbReference>
<dbReference type="Gene3D" id="3.10.180.20">
    <property type="entry name" value="N-Acetylglucosaminyltransferase I, Domain 2"/>
    <property type="match status" value="1"/>
</dbReference>
<evidence type="ECO:0000256" key="2">
    <source>
        <dbReference type="ARBA" id="ARBA00004556"/>
    </source>
</evidence>
<accession>A0A4Y7M824</accession>
<evidence type="ECO:0000256" key="6">
    <source>
        <dbReference type="ARBA" id="ARBA00022676"/>
    </source>
</evidence>
<evidence type="ECO:0000256" key="8">
    <source>
        <dbReference type="ARBA" id="ARBA00022692"/>
    </source>
</evidence>
<evidence type="ECO:0000256" key="20">
    <source>
        <dbReference type="RuleBase" id="RU368119"/>
    </source>
</evidence>
<keyword evidence="9 20" id="KW-0479">Metal-binding</keyword>
<dbReference type="FunFam" id="3.90.550.10:FF:000055">
    <property type="entry name" value="Alpha-1,3-mannosyl-glycoprotein 2-beta-N-acetylglucosaminyltransferase"/>
    <property type="match status" value="1"/>
</dbReference>
<evidence type="ECO:0000256" key="12">
    <source>
        <dbReference type="ARBA" id="ARBA00023034"/>
    </source>
</evidence>
<evidence type="ECO:0000256" key="18">
    <source>
        <dbReference type="ARBA" id="ARBA00041712"/>
    </source>
</evidence>
<keyword evidence="13" id="KW-0472">Membrane</keyword>
<dbReference type="Gene3D" id="3.90.550.10">
    <property type="entry name" value="Spore Coat Polysaccharide Biosynthesis Protein SpsA, Chain A"/>
    <property type="match status" value="1"/>
</dbReference>
<comment type="pathway">
    <text evidence="3 20">Protein modification; protein glycosylation.</text>
</comment>
<dbReference type="PANTHER" id="PTHR10468">
    <property type="entry name" value="PROTEIN O-LINKED-MANNOSE BETA-1,2-N-ACETYLGLUCOSAMINYLTRANSFERASE 1/ALPHA-1,3-MANNOSYL-GLYCOPROTEIN 2-BETA-N-ACETYLGLUCOSAMINYLTRANSFERASE"/>
    <property type="match status" value="1"/>
</dbReference>
<dbReference type="InterPro" id="IPR052261">
    <property type="entry name" value="Glycosyltransferase_13"/>
</dbReference>
<gene>
    <name evidence="21" type="primary">EOG090X06K9</name>
</gene>
<protein>
    <recommendedName>
        <fullName evidence="17 20">Alpha-1,3-mannosyl-glycoprotein 2-beta-N-acetylglucosaminyltransferase</fullName>
        <shortName evidence="20">GNT-I</shortName>
        <shortName evidence="20">GlcNAc-T I</shortName>
        <ecNumber evidence="17 20">2.4.1.101</ecNumber>
    </recommendedName>
    <alternativeName>
        <fullName evidence="18 20">N-glycosyl-oligosaccharide-glycoprotein N-acetylglucosaminyltransferase I</fullName>
    </alternativeName>
</protein>
<keyword evidence="11" id="KW-1133">Transmembrane helix</keyword>
<comment type="cofactor">
    <cofactor evidence="20">
        <name>Mn(2+)</name>
        <dbReference type="ChEBI" id="CHEBI:29035"/>
    </cofactor>
    <text evidence="20">The cofactor is mostly bound to the substrate.</text>
</comment>
<keyword evidence="10 20" id="KW-0735">Signal-anchor</keyword>
<comment type="function">
    <text evidence="16 20">Initiates complex N-linked carbohydrate formation. Essential for the conversion of high-mannose to hybrid and complex N-glycans.</text>
</comment>
<evidence type="ECO:0000256" key="1">
    <source>
        <dbReference type="ARBA" id="ARBA00004323"/>
    </source>
</evidence>
<evidence type="ECO:0000256" key="7">
    <source>
        <dbReference type="ARBA" id="ARBA00022679"/>
    </source>
</evidence>
<dbReference type="UniPathway" id="UPA00378"/>
<evidence type="ECO:0000256" key="16">
    <source>
        <dbReference type="ARBA" id="ARBA00037706"/>
    </source>
</evidence>